<dbReference type="Proteomes" id="UP000281261">
    <property type="component" value="Unassembled WGS sequence"/>
</dbReference>
<name>A0A420ZDY6_UNCK3</name>
<dbReference type="Gene3D" id="3.40.50.1820">
    <property type="entry name" value="alpha/beta hydrolase"/>
    <property type="match status" value="1"/>
</dbReference>
<sequence length="299" mass="33865">MTKNKISNFSFGILSVILLTIGLLTFIWYSPTEIKINNPDGKTVDIQNRYGLNIAVSIDTVDRSRGLAFMAHGFGGNKEDDNILSLAKIFNNHGYSTIRFDATNSTGQSEGDLAYANSITYRDDLFDIITWAKTQEWYQEPFYLCGYSLGAVASIAYAENHPTEVKGLVAISPVVAGQLYITDVYKRDIEDWEQVWLQLNKLYLYSQNHGDTHATRWLPLILDIMRFNLIQSADKLTMPVLIVVGQEDLLAPPEHQQKLLQAISGDAELIIIEHGDHFFESGEHLKDLIEKVENWLKIH</sequence>
<gene>
    <name evidence="3" type="ORF">DRH29_00525</name>
</gene>
<accession>A0A420ZDY6</accession>
<evidence type="ECO:0000259" key="2">
    <source>
        <dbReference type="Pfam" id="PF12146"/>
    </source>
</evidence>
<comment type="caution">
    <text evidence="3">The sequence shown here is derived from an EMBL/GenBank/DDBJ whole genome shotgun (WGS) entry which is preliminary data.</text>
</comment>
<proteinExistence type="predicted"/>
<dbReference type="InterPro" id="IPR051044">
    <property type="entry name" value="MAG_DAG_Lipase"/>
</dbReference>
<keyword evidence="1" id="KW-0472">Membrane</keyword>
<dbReference type="InterPro" id="IPR022742">
    <property type="entry name" value="Hydrolase_4"/>
</dbReference>
<organism evidence="3 4">
    <name type="scientific">candidate division Kazan bacterium</name>
    <dbReference type="NCBI Taxonomy" id="2202143"/>
    <lineage>
        <taxon>Bacteria</taxon>
        <taxon>Bacteria division Kazan-3B-28</taxon>
    </lineage>
</organism>
<dbReference type="PANTHER" id="PTHR11614">
    <property type="entry name" value="PHOSPHOLIPASE-RELATED"/>
    <property type="match status" value="1"/>
</dbReference>
<protein>
    <recommendedName>
        <fullName evidence="2">Serine aminopeptidase S33 domain-containing protein</fullName>
    </recommendedName>
</protein>
<evidence type="ECO:0000313" key="4">
    <source>
        <dbReference type="Proteomes" id="UP000281261"/>
    </source>
</evidence>
<keyword evidence="1" id="KW-1133">Transmembrane helix</keyword>
<dbReference type="InterPro" id="IPR029058">
    <property type="entry name" value="AB_hydrolase_fold"/>
</dbReference>
<feature type="domain" description="Serine aminopeptidase S33" evidence="2">
    <location>
        <begin position="64"/>
        <end position="196"/>
    </location>
</feature>
<reference evidence="3 4" key="1">
    <citation type="submission" date="2018-06" db="EMBL/GenBank/DDBJ databases">
        <title>Extensive metabolic versatility and redundancy in microbially diverse, dynamic hydrothermal sediments.</title>
        <authorList>
            <person name="Dombrowski N."/>
            <person name="Teske A."/>
            <person name="Baker B.J."/>
        </authorList>
    </citation>
    <scope>NUCLEOTIDE SEQUENCE [LARGE SCALE GENOMIC DNA]</scope>
    <source>
        <strain evidence="3">B79_G16</strain>
    </source>
</reference>
<dbReference type="AlphaFoldDB" id="A0A420ZDY6"/>
<dbReference type="Pfam" id="PF12146">
    <property type="entry name" value="Hydrolase_4"/>
    <property type="match status" value="1"/>
</dbReference>
<evidence type="ECO:0000256" key="1">
    <source>
        <dbReference type="SAM" id="Phobius"/>
    </source>
</evidence>
<feature type="transmembrane region" description="Helical" evidence="1">
    <location>
        <begin position="9"/>
        <end position="29"/>
    </location>
</feature>
<dbReference type="SUPFAM" id="SSF53474">
    <property type="entry name" value="alpha/beta-Hydrolases"/>
    <property type="match status" value="1"/>
</dbReference>
<evidence type="ECO:0000313" key="3">
    <source>
        <dbReference type="EMBL" id="RLC37886.1"/>
    </source>
</evidence>
<keyword evidence="1" id="KW-0812">Transmembrane</keyword>
<dbReference type="EMBL" id="QMNG01000001">
    <property type="protein sequence ID" value="RLC37886.1"/>
    <property type="molecule type" value="Genomic_DNA"/>
</dbReference>